<organism evidence="2">
    <name type="scientific">Archipsocus nomas</name>
    <dbReference type="NCBI Taxonomy" id="239250"/>
    <lineage>
        <taxon>Eukaryota</taxon>
        <taxon>Metazoa</taxon>
        <taxon>Ecdysozoa</taxon>
        <taxon>Arthropoda</taxon>
        <taxon>Hexapoda</taxon>
        <taxon>Insecta</taxon>
        <taxon>Pterygota</taxon>
        <taxon>Neoptera</taxon>
        <taxon>Paraneoptera</taxon>
        <taxon>Psocodea</taxon>
        <taxon>Psocomorpha</taxon>
        <taxon>Archipsocetae</taxon>
        <taxon>Archipsocidae</taxon>
        <taxon>Archipsocus</taxon>
    </lineage>
</organism>
<keyword evidence="1" id="KW-0812">Transmembrane</keyword>
<gene>
    <name evidence="2" type="primary">ATP8</name>
</gene>
<dbReference type="GeneID" id="35094334"/>
<dbReference type="AlphaFoldDB" id="A0A343QCF1"/>
<reference evidence="2" key="1">
    <citation type="journal article" date="2017" name="Mol. Phylogenet. Evol.">
        <title>Mitochondrial phylogenomics and genome rearrangements in the barklice (Insecta: Psocodea).</title>
        <authorList>
            <person name="Yoshizawa K."/>
            <person name="Johnson K.P."/>
            <person name="Sweet A.D."/>
            <person name="Yao I."/>
            <person name="Ferreira R.L."/>
            <person name="Cameron S.L."/>
        </authorList>
    </citation>
    <scope>NUCLEOTIDE SEQUENCE</scope>
</reference>
<keyword evidence="1" id="KW-0472">Membrane</keyword>
<keyword evidence="1" id="KW-1133">Transmembrane helix</keyword>
<geneLocation type="mitochondrion" evidence="2"/>
<keyword evidence="2" id="KW-0496">Mitochondrion</keyword>
<protein>
    <submittedName>
        <fullName evidence="2">ATP synthase F0 subunit 8</fullName>
    </submittedName>
</protein>
<dbReference type="EMBL" id="MG255135">
    <property type="protein sequence ID" value="ATU07098.1"/>
    <property type="molecule type" value="Genomic_DNA"/>
</dbReference>
<evidence type="ECO:0000313" key="2">
    <source>
        <dbReference type="EMBL" id="ATU07098.1"/>
    </source>
</evidence>
<evidence type="ECO:0000256" key="1">
    <source>
        <dbReference type="SAM" id="Phobius"/>
    </source>
</evidence>
<feature type="transmembrane region" description="Helical" evidence="1">
    <location>
        <begin position="12"/>
        <end position="31"/>
    </location>
</feature>
<dbReference type="CTD" id="4509"/>
<accession>A0A343QCF1</accession>
<proteinExistence type="predicted"/>
<dbReference type="RefSeq" id="YP_009443877.1">
    <property type="nucleotide sequence ID" value="NC_036363.1"/>
</dbReference>
<sequence>MPQMNPLLWMYLFMYFIFLFVLMNTKTYFFFKLTTNKKMMSQKNPPFLIWKW</sequence>
<name>A0A343QCF1_9NEOP</name>